<sequence>MTHCAVIGVALRLYLLDSAPPFYRDELDTLSDDCKEHHPQ</sequence>
<dbReference type="EMBL" id="BCWF01000001">
    <property type="protein sequence ID" value="GAT18539.1"/>
    <property type="molecule type" value="Genomic_DNA"/>
</dbReference>
<protein>
    <submittedName>
        <fullName evidence="1">Uncharacterized protein</fullName>
    </submittedName>
</protein>
<evidence type="ECO:0000313" key="1">
    <source>
        <dbReference type="EMBL" id="GAT18539.1"/>
    </source>
</evidence>
<reference evidence="1 2" key="1">
    <citation type="journal article" date="2016" name="DNA Res.">
        <title>Genome sequence of Aspergillus luchuensis NBRC 4314.</title>
        <authorList>
            <person name="Yamada O."/>
            <person name="Machida M."/>
            <person name="Hosoyama A."/>
            <person name="Goto M."/>
            <person name="Takahashi T."/>
            <person name="Futagami T."/>
            <person name="Yamagata Y."/>
            <person name="Takeuchi M."/>
            <person name="Kobayashi T."/>
            <person name="Koike H."/>
            <person name="Abe K."/>
            <person name="Asai K."/>
            <person name="Arita M."/>
            <person name="Fujita N."/>
            <person name="Fukuda K."/>
            <person name="Higa K."/>
            <person name="Horikawa H."/>
            <person name="Ishikawa T."/>
            <person name="Jinno K."/>
            <person name="Kato Y."/>
            <person name="Kirimura K."/>
            <person name="Mizutani O."/>
            <person name="Nakasone K."/>
            <person name="Sano M."/>
            <person name="Shiraishi Y."/>
            <person name="Tsukahara M."/>
            <person name="Gomi K."/>
        </authorList>
    </citation>
    <scope>NUCLEOTIDE SEQUENCE [LARGE SCALE GENOMIC DNA]</scope>
    <source>
        <strain evidence="1 2">RIB 2604</strain>
    </source>
</reference>
<dbReference type="Proteomes" id="UP000075230">
    <property type="component" value="Unassembled WGS sequence"/>
</dbReference>
<proteinExistence type="predicted"/>
<organism evidence="1 2">
    <name type="scientific">Aspergillus kawachii</name>
    <name type="common">White koji mold</name>
    <name type="synonym">Aspergillus awamori var. kawachi</name>
    <dbReference type="NCBI Taxonomy" id="1069201"/>
    <lineage>
        <taxon>Eukaryota</taxon>
        <taxon>Fungi</taxon>
        <taxon>Dikarya</taxon>
        <taxon>Ascomycota</taxon>
        <taxon>Pezizomycotina</taxon>
        <taxon>Eurotiomycetes</taxon>
        <taxon>Eurotiomycetidae</taxon>
        <taxon>Eurotiales</taxon>
        <taxon>Aspergillaceae</taxon>
        <taxon>Aspergillus</taxon>
        <taxon>Aspergillus subgen. Circumdati</taxon>
    </lineage>
</organism>
<gene>
    <name evidence="1" type="ORF">RIB2604_00100330</name>
</gene>
<dbReference type="AlphaFoldDB" id="A0A146EXJ4"/>
<evidence type="ECO:0000313" key="2">
    <source>
        <dbReference type="Proteomes" id="UP000075230"/>
    </source>
</evidence>
<accession>A0A146EXJ4</accession>
<name>A0A146EXJ4_ASPKA</name>
<reference evidence="2" key="2">
    <citation type="submission" date="2016-02" db="EMBL/GenBank/DDBJ databases">
        <title>Genome sequencing of Aspergillus luchuensis NBRC 4314.</title>
        <authorList>
            <person name="Yamada O."/>
        </authorList>
    </citation>
    <scope>NUCLEOTIDE SEQUENCE [LARGE SCALE GENOMIC DNA]</scope>
    <source>
        <strain evidence="2">RIB 2604</strain>
    </source>
</reference>
<comment type="caution">
    <text evidence="1">The sequence shown here is derived from an EMBL/GenBank/DDBJ whole genome shotgun (WGS) entry which is preliminary data.</text>
</comment>